<dbReference type="FunFam" id="2.130.10.10:FF:000118">
    <property type="entry name" value="Cleavage and polyadenylation specificity factor subunit 1"/>
    <property type="match status" value="1"/>
</dbReference>
<dbReference type="InterPro" id="IPR058543">
    <property type="entry name" value="Beta-prop_RSE1/DDB1/CPSF1_2nd"/>
</dbReference>
<dbReference type="FunFam" id="2.130.10.10:FF:002223">
    <property type="entry name" value="Cleavage and polyadenylation specific factor 1"/>
    <property type="match status" value="1"/>
</dbReference>
<dbReference type="InterPro" id="IPR018846">
    <property type="entry name" value="Beta-prop_RSE1/DDB1/CPSF1_1st"/>
</dbReference>
<evidence type="ECO:0000256" key="4">
    <source>
        <dbReference type="ARBA" id="ARBA00068483"/>
    </source>
</evidence>
<evidence type="ECO:0000313" key="10">
    <source>
        <dbReference type="Ensembl" id="ENSAMXP00005045893.1"/>
    </source>
</evidence>
<keyword evidence="6" id="KW-0812">Transmembrane</keyword>
<evidence type="ECO:0000256" key="1">
    <source>
        <dbReference type="ARBA" id="ARBA00004642"/>
    </source>
</evidence>
<keyword evidence="2" id="KW-0539">Nucleus</keyword>
<feature type="region of interest" description="Disordered" evidence="5">
    <location>
        <begin position="666"/>
        <end position="703"/>
    </location>
</feature>
<dbReference type="GO" id="GO:0031123">
    <property type="term" value="P:RNA 3'-end processing"/>
    <property type="evidence" value="ECO:0007669"/>
    <property type="project" value="UniProtKB-ARBA"/>
</dbReference>
<feature type="domain" description="RSE1/DDB1/CPSF1 first beta-propeller" evidence="8">
    <location>
        <begin position="17"/>
        <end position="391"/>
    </location>
</feature>
<evidence type="ECO:0000256" key="5">
    <source>
        <dbReference type="SAM" id="MobiDB-lite"/>
    </source>
</evidence>
<dbReference type="FunFam" id="2.130.10.10:FF:002249">
    <property type="entry name" value="Cleavage and polyadenylation specificity factor subunit 1"/>
    <property type="match status" value="1"/>
</dbReference>
<evidence type="ECO:0000256" key="3">
    <source>
        <dbReference type="ARBA" id="ARBA00038446"/>
    </source>
</evidence>
<keyword evidence="6" id="KW-0472">Membrane</keyword>
<evidence type="ECO:0000259" key="9">
    <source>
        <dbReference type="Pfam" id="PF23726"/>
    </source>
</evidence>
<dbReference type="Pfam" id="PF23726">
    <property type="entry name" value="Beta-prop_RSE1_2nd"/>
    <property type="match status" value="1"/>
</dbReference>
<dbReference type="FunFam" id="1.10.150.910:FF:000005">
    <property type="entry name" value="Cleavage and polyadenylation specific factor 1"/>
    <property type="match status" value="1"/>
</dbReference>
<reference evidence="10" key="1">
    <citation type="submission" date="2025-08" db="UniProtKB">
        <authorList>
            <consortium name="Ensembl"/>
        </authorList>
    </citation>
    <scope>IDENTIFICATION</scope>
</reference>
<evidence type="ECO:0000256" key="2">
    <source>
        <dbReference type="ARBA" id="ARBA00023242"/>
    </source>
</evidence>
<dbReference type="GO" id="GO:0005654">
    <property type="term" value="C:nucleoplasm"/>
    <property type="evidence" value="ECO:0007669"/>
    <property type="project" value="UniProtKB-SubCell"/>
</dbReference>
<dbReference type="AlphaFoldDB" id="A0A8B9L1T7"/>
<evidence type="ECO:0000256" key="6">
    <source>
        <dbReference type="SAM" id="Phobius"/>
    </source>
</evidence>
<dbReference type="Ensembl" id="ENSAMXT00005049867.1">
    <property type="protein sequence ID" value="ENSAMXP00005045893.1"/>
    <property type="gene ID" value="ENSAMXG00005019576.1"/>
</dbReference>
<dbReference type="InterPro" id="IPR050358">
    <property type="entry name" value="RSE1/DDB1/CFT1"/>
</dbReference>
<evidence type="ECO:0000259" key="7">
    <source>
        <dbReference type="Pfam" id="PF03178"/>
    </source>
</evidence>
<proteinExistence type="inferred from homology"/>
<dbReference type="GO" id="GO:0003676">
    <property type="term" value="F:nucleic acid binding"/>
    <property type="evidence" value="ECO:0007669"/>
    <property type="project" value="InterPro"/>
</dbReference>
<feature type="domain" description="RSE1/DDB1/CPSF1 second beta-propeller" evidence="9">
    <location>
        <begin position="559"/>
        <end position="883"/>
    </location>
</feature>
<comment type="similarity">
    <text evidence="3">Belongs to the CPSF1 family.</text>
</comment>
<sequence>MYAVYRQAHQPTGLEFSVYCNFISSEEKNLVVAGTSQLYVYRIIHDFEVSSEKPSDGKSRKEKLEQVASFSLFGNVMSMASVQLVGNNRDALLLSFKDAKLSVVEYDPGTHDLKSLSLHFFEEPELRDGFVQNVHIPIVRVDPENRCAVMLVYGTQLVVLPFRKDTLTDEQEGIVGEGQKSSFLPSYIIDVRELDEKLLNIIDMKFLHGYYEPTLLILYEPNQTWPGRVAVRQDTCSIVAISLNIMQKVHPVIWSLCNLPFDCTQVMAVPKPIGGVVVFAVNSLLYLNQSVPPFGVSLNSQTNGTTAFPLRVQEGVRLSLDCSQATVLVLSLLASYVLTLITDGMRSVRAFHFDKAAASVLTTCMVTMEPGYMFLGSRLGNSLLLKYTEKLQETPMEDEPPNKKKRVDSNWTAGKVSLADELDEIEVYGSEAQSGTQLATYSFEVCDSILNIGPCVNASMGEPAFLSEEFQSNPEPDLEVVVCSGYGKNGALSVLQRSIRPQVVTTFELPGCHDMWTVISSEEKAEKELTVEDEKNKHGFLILSREDSTMVHFIPVDLGSPIVQCSVADPYVVIMTAEGVVTMFVLKSDTYMGKSHRLALQKPQLHTQSRVITMCAYRDVSGMFTTENKVNFLAKEETVARSHSETETIIQDISNTVDDEEEMLYGESNPLTSPNKDETGRGASSTSSSHTERPGGQGKQEPTHWCMIVRENGVMERVLVDSSAGQSAAQGEMKKEEVTRQGEIPLVKEVDLVSLGYNHSRPYLLVSVIFFLIIYVYVSVSSRFMLIRSFSSMRHFRMTNNKCTCFCFPQIILAKGHVARFRYFEDISGYSGVFICGPSPHWMFVTSRGAMRLHPMTIDGAIESFSPFHNVNCPKGFLYFNKQVWILNKEVTCRGRILILDVIEVVPEPGQPLTKNKFKVLYEKEQKGPVTALCHCSGYLVSAIGQKIFLWSLKDNDLTGMAFIDTQLYIHQMYSIKNFILAADVMKSISLLRYQPESKTLSLVSRDAKPLEVYSIEFMVDNNQLGFLVSDRDKNLMVYMYLPEAKESFGGMRLLRRADFNVGANVNTFWRMPCRGLLDPASKKSLTWDNKHITWFATLDGGIGLLLPMQEKTYRRLLMLQNALTTMLPHHAGLNPKAFRMLHTDRRTLQNAVRNILDGELLNKYLYLSGMERSELAKKIGTTSDIILEDLLDVERVTAHF</sequence>
<dbReference type="Pfam" id="PF03178">
    <property type="entry name" value="CPSF_A"/>
    <property type="match status" value="1"/>
</dbReference>
<protein>
    <recommendedName>
        <fullName evidence="4">Cleavage and polyadenylation specificity factor subunit 1</fullName>
    </recommendedName>
</protein>
<dbReference type="InterPro" id="IPR004871">
    <property type="entry name" value="RSE1/DDB1/CPSF1_C"/>
</dbReference>
<name>A0A8B9L1T7_ASTMX</name>
<dbReference type="Gene3D" id="2.130.10.10">
    <property type="entry name" value="YVTN repeat-like/Quinoprotein amine dehydrogenase"/>
    <property type="match status" value="2"/>
</dbReference>
<dbReference type="Gene3D" id="1.10.150.910">
    <property type="match status" value="1"/>
</dbReference>
<evidence type="ECO:0000313" key="11">
    <source>
        <dbReference type="Proteomes" id="UP000694621"/>
    </source>
</evidence>
<feature type="transmembrane region" description="Helical" evidence="6">
    <location>
        <begin position="763"/>
        <end position="786"/>
    </location>
</feature>
<dbReference type="InterPro" id="IPR015943">
    <property type="entry name" value="WD40/YVTN_repeat-like_dom_sf"/>
</dbReference>
<organism evidence="10 11">
    <name type="scientific">Astyanax mexicanus</name>
    <name type="common">Blind cave fish</name>
    <name type="synonym">Astyanax fasciatus mexicanus</name>
    <dbReference type="NCBI Taxonomy" id="7994"/>
    <lineage>
        <taxon>Eukaryota</taxon>
        <taxon>Metazoa</taxon>
        <taxon>Chordata</taxon>
        <taxon>Craniata</taxon>
        <taxon>Vertebrata</taxon>
        <taxon>Euteleostomi</taxon>
        <taxon>Actinopterygii</taxon>
        <taxon>Neopterygii</taxon>
        <taxon>Teleostei</taxon>
        <taxon>Ostariophysi</taxon>
        <taxon>Characiformes</taxon>
        <taxon>Characoidei</taxon>
        <taxon>Acestrorhamphidae</taxon>
        <taxon>Acestrorhamphinae</taxon>
        <taxon>Astyanax</taxon>
    </lineage>
</organism>
<dbReference type="Pfam" id="PF10433">
    <property type="entry name" value="Beta-prop_RSE1_1st"/>
    <property type="match status" value="1"/>
</dbReference>
<feature type="domain" description="RSE1/DDB1/CPSF1 C-terminal" evidence="7">
    <location>
        <begin position="888"/>
        <end position="1166"/>
    </location>
</feature>
<accession>A0A8B9L1T7</accession>
<keyword evidence="6" id="KW-1133">Transmembrane helix</keyword>
<dbReference type="PANTHER" id="PTHR10644">
    <property type="entry name" value="DNA REPAIR/RNA PROCESSING CPSF FAMILY"/>
    <property type="match status" value="1"/>
</dbReference>
<comment type="subcellular location">
    <subcellularLocation>
        <location evidence="1">Nucleus</location>
        <location evidence="1">Nucleoplasm</location>
    </subcellularLocation>
</comment>
<dbReference type="Proteomes" id="UP000694621">
    <property type="component" value="Unplaced"/>
</dbReference>
<evidence type="ECO:0000259" key="8">
    <source>
        <dbReference type="Pfam" id="PF10433"/>
    </source>
</evidence>